<keyword evidence="2" id="KW-0378">Hydrolase</keyword>
<keyword evidence="1" id="KW-0645">Protease</keyword>
<dbReference type="GO" id="GO:0006508">
    <property type="term" value="P:proteolysis"/>
    <property type="evidence" value="ECO:0007669"/>
    <property type="project" value="UniProtKB-KW"/>
</dbReference>
<comment type="caution">
    <text evidence="4">The sequence shown here is derived from an EMBL/GenBank/DDBJ whole genome shotgun (WGS) entry which is preliminary data.</text>
</comment>
<evidence type="ECO:0000256" key="2">
    <source>
        <dbReference type="ARBA" id="ARBA00022825"/>
    </source>
</evidence>
<dbReference type="Proteomes" id="UP000541444">
    <property type="component" value="Unassembled WGS sequence"/>
</dbReference>
<dbReference type="OrthoDB" id="1740355at2759"/>
<feature type="domain" description="MBTPS1 fourth" evidence="3">
    <location>
        <begin position="1"/>
        <end position="80"/>
    </location>
</feature>
<keyword evidence="5" id="KW-1185">Reference proteome</keyword>
<dbReference type="EMBL" id="JACGCM010002358">
    <property type="protein sequence ID" value="KAF6140685.1"/>
    <property type="molecule type" value="Genomic_DNA"/>
</dbReference>
<evidence type="ECO:0000313" key="5">
    <source>
        <dbReference type="Proteomes" id="UP000541444"/>
    </source>
</evidence>
<dbReference type="GO" id="GO:0004252">
    <property type="term" value="F:serine-type endopeptidase activity"/>
    <property type="evidence" value="ECO:0007669"/>
    <property type="project" value="TreeGrafter"/>
</dbReference>
<dbReference type="InterPro" id="IPR050131">
    <property type="entry name" value="Peptidase_S8_subtilisin-like"/>
</dbReference>
<dbReference type="AlphaFoldDB" id="A0A7J7LDI7"/>
<evidence type="ECO:0000259" key="3">
    <source>
        <dbReference type="Pfam" id="PF23090"/>
    </source>
</evidence>
<dbReference type="PANTHER" id="PTHR43806:SF7">
    <property type="entry name" value="MEMBRANE-BOUND TRANSCRIPTION FACTOR SITE-1 PROTEASE"/>
    <property type="match status" value="1"/>
</dbReference>
<dbReference type="GO" id="GO:0005794">
    <property type="term" value="C:Golgi apparatus"/>
    <property type="evidence" value="ECO:0007669"/>
    <property type="project" value="TreeGrafter"/>
</dbReference>
<dbReference type="InterPro" id="IPR057032">
    <property type="entry name" value="MBTPS1_4th"/>
</dbReference>
<dbReference type="Pfam" id="PF23090">
    <property type="entry name" value="MBTPS1_4th"/>
    <property type="match status" value="1"/>
</dbReference>
<reference evidence="4 5" key="1">
    <citation type="journal article" date="2020" name="IScience">
        <title>Genome Sequencing of the Endangered Kingdonia uniflora (Circaeasteraceae, Ranunculales) Reveals Potential Mechanisms of Evolutionary Specialization.</title>
        <authorList>
            <person name="Sun Y."/>
            <person name="Deng T."/>
            <person name="Zhang A."/>
            <person name="Moore M.J."/>
            <person name="Landis J.B."/>
            <person name="Lin N."/>
            <person name="Zhang H."/>
            <person name="Zhang X."/>
            <person name="Huang J."/>
            <person name="Zhang X."/>
            <person name="Sun H."/>
            <person name="Wang H."/>
        </authorList>
    </citation>
    <scope>NUCLEOTIDE SEQUENCE [LARGE SCALE GENOMIC DNA]</scope>
    <source>
        <strain evidence="4">TB1705</strain>
        <tissue evidence="4">Leaf</tissue>
    </source>
</reference>
<proteinExistence type="predicted"/>
<protein>
    <recommendedName>
        <fullName evidence="3">MBTPS1 fourth domain-containing protein</fullName>
    </recommendedName>
</protein>
<gene>
    <name evidence="4" type="ORF">GIB67_013978</name>
</gene>
<name>A0A7J7LDI7_9MAGN</name>
<accession>A0A7J7LDI7</accession>
<dbReference type="PANTHER" id="PTHR43806">
    <property type="entry name" value="PEPTIDASE S8"/>
    <property type="match status" value="1"/>
</dbReference>
<evidence type="ECO:0000256" key="1">
    <source>
        <dbReference type="ARBA" id="ARBA00022670"/>
    </source>
</evidence>
<sequence>MLRNSGYYVETLGLPLTCFDARQYGTLLMVGLEDEYFEEEIKKLRDDILNAGLGLVVFTKWYIVDTMVKMAFYDDNTRSW</sequence>
<evidence type="ECO:0000313" key="4">
    <source>
        <dbReference type="EMBL" id="KAF6140685.1"/>
    </source>
</evidence>
<organism evidence="4 5">
    <name type="scientific">Kingdonia uniflora</name>
    <dbReference type="NCBI Taxonomy" id="39325"/>
    <lineage>
        <taxon>Eukaryota</taxon>
        <taxon>Viridiplantae</taxon>
        <taxon>Streptophyta</taxon>
        <taxon>Embryophyta</taxon>
        <taxon>Tracheophyta</taxon>
        <taxon>Spermatophyta</taxon>
        <taxon>Magnoliopsida</taxon>
        <taxon>Ranunculales</taxon>
        <taxon>Circaeasteraceae</taxon>
        <taxon>Kingdonia</taxon>
    </lineage>
</organism>
<keyword evidence="2" id="KW-0720">Serine protease</keyword>